<reference evidence="1 2" key="1">
    <citation type="journal article" date="2022" name="Allergy">
        <title>Genome assembly and annotation of Periplaneta americana reveal a comprehensive cockroach allergen profile.</title>
        <authorList>
            <person name="Wang L."/>
            <person name="Xiong Q."/>
            <person name="Saelim N."/>
            <person name="Wang L."/>
            <person name="Nong W."/>
            <person name="Wan A.T."/>
            <person name="Shi M."/>
            <person name="Liu X."/>
            <person name="Cao Q."/>
            <person name="Hui J.H.L."/>
            <person name="Sookrung N."/>
            <person name="Leung T.F."/>
            <person name="Tungtrongchitr A."/>
            <person name="Tsui S.K.W."/>
        </authorList>
    </citation>
    <scope>NUCLEOTIDE SEQUENCE [LARGE SCALE GENOMIC DNA]</scope>
    <source>
        <strain evidence="1">PWHHKU_190912</strain>
    </source>
</reference>
<protein>
    <submittedName>
        <fullName evidence="1">Uncharacterized protein</fullName>
    </submittedName>
</protein>
<proteinExistence type="predicted"/>
<keyword evidence="2" id="KW-1185">Reference proteome</keyword>
<comment type="caution">
    <text evidence="1">The sequence shown here is derived from an EMBL/GenBank/DDBJ whole genome shotgun (WGS) entry which is preliminary data.</text>
</comment>
<name>A0ABQ8SR39_PERAM</name>
<sequence>MAFSPRLIYSDDRKRSEVNKMRPPRGQQDLLEWYVGEAISQVELEKGLPTSELYTIQSSLHRAEYAIRKVQDNTDALELNGIHQLLVYADDVNIILYEKELYKLEIYPSKEWKNSNILEQQ</sequence>
<accession>A0ABQ8SR39</accession>
<evidence type="ECO:0000313" key="1">
    <source>
        <dbReference type="EMBL" id="KAJ4436463.1"/>
    </source>
</evidence>
<gene>
    <name evidence="1" type="ORF">ANN_16494</name>
</gene>
<evidence type="ECO:0000313" key="2">
    <source>
        <dbReference type="Proteomes" id="UP001148838"/>
    </source>
</evidence>
<organism evidence="1 2">
    <name type="scientific">Periplaneta americana</name>
    <name type="common">American cockroach</name>
    <name type="synonym">Blatta americana</name>
    <dbReference type="NCBI Taxonomy" id="6978"/>
    <lineage>
        <taxon>Eukaryota</taxon>
        <taxon>Metazoa</taxon>
        <taxon>Ecdysozoa</taxon>
        <taxon>Arthropoda</taxon>
        <taxon>Hexapoda</taxon>
        <taxon>Insecta</taxon>
        <taxon>Pterygota</taxon>
        <taxon>Neoptera</taxon>
        <taxon>Polyneoptera</taxon>
        <taxon>Dictyoptera</taxon>
        <taxon>Blattodea</taxon>
        <taxon>Blattoidea</taxon>
        <taxon>Blattidae</taxon>
        <taxon>Blattinae</taxon>
        <taxon>Periplaneta</taxon>
    </lineage>
</organism>
<dbReference type="Proteomes" id="UP001148838">
    <property type="component" value="Unassembled WGS sequence"/>
</dbReference>
<dbReference type="EMBL" id="JAJSOF020000021">
    <property type="protein sequence ID" value="KAJ4436463.1"/>
    <property type="molecule type" value="Genomic_DNA"/>
</dbReference>